<proteinExistence type="predicted"/>
<organism evidence="1 2">
    <name type="scientific">Entotheonella factor</name>
    <dbReference type="NCBI Taxonomy" id="1429438"/>
    <lineage>
        <taxon>Bacteria</taxon>
        <taxon>Pseudomonadati</taxon>
        <taxon>Nitrospinota/Tectimicrobiota group</taxon>
        <taxon>Candidatus Tectimicrobiota</taxon>
        <taxon>Candidatus Entotheonellia</taxon>
        <taxon>Candidatus Entotheonellales</taxon>
        <taxon>Candidatus Entotheonellaceae</taxon>
        <taxon>Candidatus Entotheonella</taxon>
    </lineage>
</organism>
<dbReference type="HOGENOM" id="CLU_2895598_0_0_7"/>
<reference evidence="1 2" key="1">
    <citation type="journal article" date="2014" name="Nature">
        <title>An environmental bacterial taxon with a large and distinct metabolic repertoire.</title>
        <authorList>
            <person name="Wilson M.C."/>
            <person name="Mori T."/>
            <person name="Ruckert C."/>
            <person name="Uria A.R."/>
            <person name="Helf M.J."/>
            <person name="Takada K."/>
            <person name="Gernert C."/>
            <person name="Steffens U.A."/>
            <person name="Heycke N."/>
            <person name="Schmitt S."/>
            <person name="Rinke C."/>
            <person name="Helfrich E.J."/>
            <person name="Brachmann A.O."/>
            <person name="Gurgui C."/>
            <person name="Wakimoto T."/>
            <person name="Kracht M."/>
            <person name="Crusemann M."/>
            <person name="Hentschel U."/>
            <person name="Abe I."/>
            <person name="Matsunaga S."/>
            <person name="Kalinowski J."/>
            <person name="Takeyama H."/>
            <person name="Piel J."/>
        </authorList>
    </citation>
    <scope>NUCLEOTIDE SEQUENCE [LARGE SCALE GENOMIC DNA]</scope>
    <source>
        <strain evidence="2">TSY1</strain>
    </source>
</reference>
<comment type="caution">
    <text evidence="1">The sequence shown here is derived from an EMBL/GenBank/DDBJ whole genome shotgun (WGS) entry which is preliminary data.</text>
</comment>
<dbReference type="Proteomes" id="UP000019141">
    <property type="component" value="Unassembled WGS sequence"/>
</dbReference>
<dbReference type="AlphaFoldDB" id="W4LZZ2"/>
<keyword evidence="2" id="KW-1185">Reference proteome</keyword>
<evidence type="ECO:0000313" key="2">
    <source>
        <dbReference type="Proteomes" id="UP000019141"/>
    </source>
</evidence>
<evidence type="ECO:0000313" key="1">
    <source>
        <dbReference type="EMBL" id="ETX02967.1"/>
    </source>
</evidence>
<sequence>MDTGDATLTPLDNYEIWFGNKQASGTLIAVNRSKVKSLTLEAGGSATITYDDSGNWVDGPPA</sequence>
<dbReference type="EMBL" id="AZHW01000091">
    <property type="protein sequence ID" value="ETX02967.1"/>
    <property type="molecule type" value="Genomic_DNA"/>
</dbReference>
<name>W4LZZ2_ENTF1</name>
<gene>
    <name evidence="1" type="ORF">ETSY1_01675</name>
</gene>
<accession>W4LZZ2</accession>
<protein>
    <submittedName>
        <fullName evidence="1">Uncharacterized protein</fullName>
    </submittedName>
</protein>